<reference evidence="1" key="1">
    <citation type="submission" date="2016-08" db="EMBL/GenBank/DDBJ databases">
        <authorList>
            <person name="Ngugi D.K."/>
            <person name="Miyake S."/>
            <person name="Stingl U."/>
        </authorList>
    </citation>
    <scope>NUCLEOTIDE SEQUENCE</scope>
    <source>
        <strain evidence="1">SCG-B11WGA-EpuloA1</strain>
    </source>
</reference>
<evidence type="ECO:0000313" key="1">
    <source>
        <dbReference type="EMBL" id="ONI42764.1"/>
    </source>
</evidence>
<protein>
    <submittedName>
        <fullName evidence="1">EDD domain protein</fullName>
    </submittedName>
</protein>
<keyword evidence="2" id="KW-1185">Reference proteome</keyword>
<dbReference type="EMBL" id="LJDB01000007">
    <property type="protein sequence ID" value="ONI42764.1"/>
    <property type="molecule type" value="Genomic_DNA"/>
</dbReference>
<evidence type="ECO:0000313" key="2">
    <source>
        <dbReference type="Proteomes" id="UP000188605"/>
    </source>
</evidence>
<accession>A0ACC8XH26</accession>
<name>A0ACC8XH26_9FIRM</name>
<dbReference type="Proteomes" id="UP000188605">
    <property type="component" value="Unassembled WGS sequence"/>
</dbReference>
<gene>
    <name evidence="1" type="ORF">AN396_13270</name>
</gene>
<organism evidence="1 2">
    <name type="scientific">Candidatus Epulonipiscium fishelsonii</name>
    <dbReference type="NCBI Taxonomy" id="77094"/>
    <lineage>
        <taxon>Bacteria</taxon>
        <taxon>Bacillati</taxon>
        <taxon>Bacillota</taxon>
        <taxon>Clostridia</taxon>
        <taxon>Lachnospirales</taxon>
        <taxon>Lachnospiraceae</taxon>
        <taxon>Candidatus Epulonipiscium</taxon>
    </lineage>
</organism>
<sequence>MIILMSDTSCDLPSSIVDEYNIQLIPYYVSFNKNDYFKELFEISIDEFYTKLRSEKIFPKTSLPSINDYYTKFEPNIKNGDSIICVCLSSHFSGSYSAAKNARELILETYPDAQIEIIDSLNATGGQGLLVTEIGRMIKAGLEFKKIIKIAYKIRPTARIFFYVDTLDYLENGGRIGKAAALLGTMLNVKPIIYLENGLLFPISKTRGTKKAVAKVISVLQDFTKDDPQSYAYVIGDAHNREASIQMAQAYNEVMPVPFNKHFFTIGVTIGVNTGPDTCGVAVIKKYENFIRNDN</sequence>
<comment type="caution">
    <text evidence="1">The sequence shown here is derived from an EMBL/GenBank/DDBJ whole genome shotgun (WGS) entry which is preliminary data.</text>
</comment>
<proteinExistence type="predicted"/>